<proteinExistence type="inferred from homology"/>
<dbReference type="InterPro" id="IPR008802">
    <property type="entry name" value="REF"/>
</dbReference>
<keyword evidence="3" id="KW-1185">Reference proteome</keyword>
<name>A0AAD4SV96_9MAGN</name>
<comment type="similarity">
    <text evidence="1">Belongs to the REF/SRPP family.</text>
</comment>
<evidence type="ECO:0008006" key="4">
    <source>
        <dbReference type="Google" id="ProtNLM"/>
    </source>
</evidence>
<evidence type="ECO:0000256" key="1">
    <source>
        <dbReference type="ARBA" id="ARBA00009737"/>
    </source>
</evidence>
<gene>
    <name evidence="2" type="ORF">MKW98_006879</name>
</gene>
<comment type="caution">
    <text evidence="2">The sequence shown here is derived from an EMBL/GenBank/DDBJ whole genome shotgun (WGS) entry which is preliminary data.</text>
</comment>
<protein>
    <recommendedName>
        <fullName evidence="4">REF/SRPP-like protein</fullName>
    </recommendedName>
</protein>
<sequence>MATTTDTRNKGENGTKITIESNNEELKHLGFVKVAYLNVLIFGSSFYEYVKDNSGPFKSGIGKVEGIVSPVLDKFRDVPVHLLGFLDQKVDFATNKFDEHAPPVAKRLACQARSMVQKAFGLTSSLASEAQTRGVSAAACSAITKSRECLTEQTVNAWWTLNRLTPFRMVAQVTVPRAAQLSEKYNDLVTSMSQKGYTASSYLPLVPLDKIAETFRKGKAVPKEKKSS</sequence>
<dbReference type="PANTHER" id="PTHR33732">
    <property type="entry name" value="REF/SRPP-LIKE PROTEIN OS05G0151300/LOC_OS05G05940"/>
    <property type="match status" value="1"/>
</dbReference>
<dbReference type="EMBL" id="JAJJMB010008592">
    <property type="protein sequence ID" value="KAI3922748.1"/>
    <property type="molecule type" value="Genomic_DNA"/>
</dbReference>
<dbReference type="Pfam" id="PF05755">
    <property type="entry name" value="REF"/>
    <property type="match status" value="1"/>
</dbReference>
<accession>A0AAD4SV96</accession>
<evidence type="ECO:0000313" key="2">
    <source>
        <dbReference type="EMBL" id="KAI3922748.1"/>
    </source>
</evidence>
<dbReference type="PANTHER" id="PTHR33732:SF2">
    <property type="entry name" value="REF_SRPP-LIKE PROTEIN"/>
    <property type="match status" value="1"/>
</dbReference>
<dbReference type="AlphaFoldDB" id="A0AAD4SV96"/>
<reference evidence="2" key="1">
    <citation type="submission" date="2022-04" db="EMBL/GenBank/DDBJ databases">
        <title>A functionally conserved STORR gene fusion in Papaver species that diverged 16.8 million years ago.</title>
        <authorList>
            <person name="Catania T."/>
        </authorList>
    </citation>
    <scope>NUCLEOTIDE SEQUENCE</scope>
    <source>
        <strain evidence="2">S-188037</strain>
    </source>
</reference>
<evidence type="ECO:0000313" key="3">
    <source>
        <dbReference type="Proteomes" id="UP001202328"/>
    </source>
</evidence>
<dbReference type="Proteomes" id="UP001202328">
    <property type="component" value="Unassembled WGS sequence"/>
</dbReference>
<organism evidence="2 3">
    <name type="scientific">Papaver atlanticum</name>
    <dbReference type="NCBI Taxonomy" id="357466"/>
    <lineage>
        <taxon>Eukaryota</taxon>
        <taxon>Viridiplantae</taxon>
        <taxon>Streptophyta</taxon>
        <taxon>Embryophyta</taxon>
        <taxon>Tracheophyta</taxon>
        <taxon>Spermatophyta</taxon>
        <taxon>Magnoliopsida</taxon>
        <taxon>Ranunculales</taxon>
        <taxon>Papaveraceae</taxon>
        <taxon>Papaveroideae</taxon>
        <taxon>Papaver</taxon>
    </lineage>
</organism>